<protein>
    <submittedName>
        <fullName evidence="2">DUF885 family protein</fullName>
    </submittedName>
</protein>
<dbReference type="PANTHER" id="PTHR33361">
    <property type="entry name" value="GLR0591 PROTEIN"/>
    <property type="match status" value="1"/>
</dbReference>
<sequence>MKLLLALALGLSATAVQAADKGHDALSRLFAEERQVYYAENPGSGPMDQPQPMADEMPHESLADFARRELQDKAFLDALHKIDRAKLTEEDQLNYDMFAYMIETRLLFAKYRTWRIPLMGDTAFHAYSLGMGNRLRFRTADDYETYIRRMQDIPRWLEENVAAARIGIKEGFVVPAIVIKGVMPSFDAAVVGTAEESTLYAPFRTMSDEVSEADQAALRAKAKKLLEGKVLPAYKALADFMHTEYLPAARQDLAAVNLPDGKEFYDAMVRYYTTLDITADEVHALGVKEVARIRAEMDAVMKDAKFDGTFKEFQNFLRTDPQFYAKSPQELLMYASWLAKRIDHKLPSLFGKLPRQPYGVVPVPDAIAKNYTTGRYSGATLDSPTGGEYWVNTYALDQRPLYELPSLTLHEAVPGHHLQNALGLELENVPEFRLELYPHAFGEGWGLYSEKLGLEIGLYTTPYEQMGRLSYEMWRACRLVIDTGIHSKGWSREQAIQFMTENTALSPLNISAEIDRYIAWPGQALAYKMGELKILELRARAEKELGQKFDIRAFHDRVLSAGGVPLTILDARIDSWIKVQKAMN</sequence>
<dbReference type="Proteomes" id="UP001217500">
    <property type="component" value="Chromosome"/>
</dbReference>
<evidence type="ECO:0000313" key="3">
    <source>
        <dbReference type="Proteomes" id="UP001217500"/>
    </source>
</evidence>
<keyword evidence="3" id="KW-1185">Reference proteome</keyword>
<reference evidence="2" key="1">
    <citation type="submission" date="2023-01" db="EMBL/GenBank/DDBJ databases">
        <title>The genome sequence of Kordiimonadaceae bacterium 6D33.</title>
        <authorList>
            <person name="Liu Y."/>
        </authorList>
    </citation>
    <scope>NUCLEOTIDE SEQUENCE</scope>
    <source>
        <strain evidence="2">6D33</strain>
    </source>
</reference>
<feature type="signal peptide" evidence="1">
    <location>
        <begin position="1"/>
        <end position="18"/>
    </location>
</feature>
<organism evidence="2 3">
    <name type="scientific">Gimibacter soli</name>
    <dbReference type="NCBI Taxonomy" id="3024400"/>
    <lineage>
        <taxon>Bacteria</taxon>
        <taxon>Pseudomonadati</taxon>
        <taxon>Pseudomonadota</taxon>
        <taxon>Alphaproteobacteria</taxon>
        <taxon>Kordiimonadales</taxon>
        <taxon>Temperatibacteraceae</taxon>
        <taxon>Gimibacter</taxon>
    </lineage>
</organism>
<dbReference type="EMBL" id="CP116805">
    <property type="protein sequence ID" value="WCL52666.1"/>
    <property type="molecule type" value="Genomic_DNA"/>
</dbReference>
<evidence type="ECO:0000256" key="1">
    <source>
        <dbReference type="SAM" id="SignalP"/>
    </source>
</evidence>
<dbReference type="PANTHER" id="PTHR33361:SF2">
    <property type="entry name" value="DUF885 DOMAIN-CONTAINING PROTEIN"/>
    <property type="match status" value="1"/>
</dbReference>
<dbReference type="AlphaFoldDB" id="A0AAF0BL24"/>
<dbReference type="RefSeq" id="WP_289501981.1">
    <property type="nucleotide sequence ID" value="NZ_CP116805.1"/>
</dbReference>
<feature type="chain" id="PRO_5042212631" evidence="1">
    <location>
        <begin position="19"/>
        <end position="584"/>
    </location>
</feature>
<keyword evidence="1" id="KW-0732">Signal</keyword>
<proteinExistence type="predicted"/>
<name>A0AAF0BL24_9PROT</name>
<gene>
    <name evidence="2" type="ORF">PH603_08960</name>
</gene>
<dbReference type="Pfam" id="PF05960">
    <property type="entry name" value="DUF885"/>
    <property type="match status" value="1"/>
</dbReference>
<accession>A0AAF0BL24</accession>
<evidence type="ECO:0000313" key="2">
    <source>
        <dbReference type="EMBL" id="WCL52666.1"/>
    </source>
</evidence>
<dbReference type="KEGG" id="gso:PH603_08960"/>
<dbReference type="InterPro" id="IPR010281">
    <property type="entry name" value="DUF885"/>
</dbReference>